<keyword evidence="3 7" id="KW-0812">Transmembrane</keyword>
<evidence type="ECO:0000256" key="6">
    <source>
        <dbReference type="SAM" id="MobiDB-lite"/>
    </source>
</evidence>
<evidence type="ECO:0000256" key="3">
    <source>
        <dbReference type="ARBA" id="ARBA00022692"/>
    </source>
</evidence>
<keyword evidence="4 7" id="KW-1133">Transmembrane helix</keyword>
<keyword evidence="5 7" id="KW-0472">Membrane</keyword>
<dbReference type="Pfam" id="PF13396">
    <property type="entry name" value="PLDc_N"/>
    <property type="match status" value="1"/>
</dbReference>
<proteinExistence type="predicted"/>
<feature type="compositionally biased region" description="Basic and acidic residues" evidence="6">
    <location>
        <begin position="98"/>
        <end position="108"/>
    </location>
</feature>
<evidence type="ECO:0000256" key="4">
    <source>
        <dbReference type="ARBA" id="ARBA00022989"/>
    </source>
</evidence>
<dbReference type="Proteomes" id="UP000198937">
    <property type="component" value="Unassembled WGS sequence"/>
</dbReference>
<protein>
    <submittedName>
        <fullName evidence="9">Phospholipase_D-nuclease N-terminal</fullName>
    </submittedName>
</protein>
<dbReference type="PROSITE" id="PS51257">
    <property type="entry name" value="PROKAR_LIPOPROTEIN"/>
    <property type="match status" value="1"/>
</dbReference>
<evidence type="ECO:0000256" key="7">
    <source>
        <dbReference type="SAM" id="Phobius"/>
    </source>
</evidence>
<dbReference type="STRING" id="683228.GA0070617_1647"/>
<accession>A0A1C6UAB2</accession>
<feature type="compositionally biased region" description="Basic and acidic residues" evidence="6">
    <location>
        <begin position="155"/>
        <end position="168"/>
    </location>
</feature>
<name>A0A1C6UAB2_9ACTN</name>
<keyword evidence="10" id="KW-1185">Reference proteome</keyword>
<keyword evidence="2" id="KW-1003">Cell membrane</keyword>
<evidence type="ECO:0000313" key="9">
    <source>
        <dbReference type="EMBL" id="SCL50972.1"/>
    </source>
</evidence>
<feature type="transmembrane region" description="Helical" evidence="7">
    <location>
        <begin position="38"/>
        <end position="57"/>
    </location>
</feature>
<dbReference type="InterPro" id="IPR027379">
    <property type="entry name" value="CLS_N"/>
</dbReference>
<dbReference type="GO" id="GO:0005886">
    <property type="term" value="C:plasma membrane"/>
    <property type="evidence" value="ECO:0007669"/>
    <property type="project" value="UniProtKB-SubCell"/>
</dbReference>
<dbReference type="OrthoDB" id="3298527at2"/>
<feature type="region of interest" description="Disordered" evidence="6">
    <location>
        <begin position="98"/>
        <end position="168"/>
    </location>
</feature>
<evidence type="ECO:0000259" key="8">
    <source>
        <dbReference type="Pfam" id="PF13396"/>
    </source>
</evidence>
<evidence type="ECO:0000313" key="10">
    <source>
        <dbReference type="Proteomes" id="UP000198937"/>
    </source>
</evidence>
<reference evidence="9 10" key="1">
    <citation type="submission" date="2016-06" db="EMBL/GenBank/DDBJ databases">
        <authorList>
            <person name="Kjaerup R.B."/>
            <person name="Dalgaard T.S."/>
            <person name="Juul-Madsen H.R."/>
        </authorList>
    </citation>
    <scope>NUCLEOTIDE SEQUENCE [LARGE SCALE GENOMIC DNA]</scope>
    <source>
        <strain evidence="9 10">DSM 45577</strain>
    </source>
</reference>
<feature type="domain" description="Cardiolipin synthase N-terminal" evidence="8">
    <location>
        <begin position="17"/>
        <end position="59"/>
    </location>
</feature>
<comment type="subcellular location">
    <subcellularLocation>
        <location evidence="1">Cell membrane</location>
        <topology evidence="1">Multi-pass membrane protein</topology>
    </subcellularLocation>
</comment>
<feature type="region of interest" description="Disordered" evidence="6">
    <location>
        <begin position="63"/>
        <end position="83"/>
    </location>
</feature>
<evidence type="ECO:0000256" key="5">
    <source>
        <dbReference type="ARBA" id="ARBA00023136"/>
    </source>
</evidence>
<evidence type="ECO:0000256" key="2">
    <source>
        <dbReference type="ARBA" id="ARBA00022475"/>
    </source>
</evidence>
<sequence>MVRLFILLFFVQVVCAALALISCLSAEKGTVRAMPRPAWVAVILLVPLLGWIAWFLAGRPRPVTPIGTRPARGPAAPDDDPEFLRAIAERAAKQDHDLFRRLEEDLRDQAGPATEPGRSRPAAGPTGERHRPAAGATDEPEDRQRRDDDLPEGGLHSREGEEDRPEPR</sequence>
<evidence type="ECO:0000256" key="1">
    <source>
        <dbReference type="ARBA" id="ARBA00004651"/>
    </source>
</evidence>
<dbReference type="EMBL" id="FMIA01000002">
    <property type="protein sequence ID" value="SCL50972.1"/>
    <property type="molecule type" value="Genomic_DNA"/>
</dbReference>
<organism evidence="9 10">
    <name type="scientific">Micromonospora yangpuensis</name>
    <dbReference type="NCBI Taxonomy" id="683228"/>
    <lineage>
        <taxon>Bacteria</taxon>
        <taxon>Bacillati</taxon>
        <taxon>Actinomycetota</taxon>
        <taxon>Actinomycetes</taxon>
        <taxon>Micromonosporales</taxon>
        <taxon>Micromonosporaceae</taxon>
        <taxon>Micromonospora</taxon>
    </lineage>
</organism>
<dbReference type="AlphaFoldDB" id="A0A1C6UAB2"/>
<gene>
    <name evidence="9" type="ORF">GA0070617_1647</name>
</gene>